<evidence type="ECO:0000256" key="1">
    <source>
        <dbReference type="ARBA" id="ARBA00004370"/>
    </source>
</evidence>
<dbReference type="InterPro" id="IPR002455">
    <property type="entry name" value="GPCR3_GABA-B"/>
</dbReference>
<evidence type="ECO:0000313" key="11">
    <source>
        <dbReference type="Proteomes" id="UP001195483"/>
    </source>
</evidence>
<keyword evidence="3" id="KW-1133">Transmembrane helix</keyword>
<keyword evidence="4" id="KW-0297">G-protein coupled receptor</keyword>
<dbReference type="GO" id="GO:0004965">
    <property type="term" value="F:G protein-coupled GABA receptor activity"/>
    <property type="evidence" value="ECO:0007669"/>
    <property type="project" value="InterPro"/>
</dbReference>
<keyword evidence="6" id="KW-0675">Receptor</keyword>
<gene>
    <name evidence="10" type="ORF">CHS0354_040873</name>
</gene>
<dbReference type="PANTHER" id="PTHR10519">
    <property type="entry name" value="GABA-B RECEPTOR"/>
    <property type="match status" value="1"/>
</dbReference>
<reference evidence="10" key="3">
    <citation type="submission" date="2023-05" db="EMBL/GenBank/DDBJ databases">
        <authorList>
            <person name="Smith C.H."/>
        </authorList>
    </citation>
    <scope>NUCLEOTIDE SEQUENCE</scope>
    <source>
        <strain evidence="10">CHS0354</strain>
        <tissue evidence="10">Mantle</tissue>
    </source>
</reference>
<dbReference type="GO" id="GO:0007214">
    <property type="term" value="P:gamma-aminobutyric acid signaling pathway"/>
    <property type="evidence" value="ECO:0007669"/>
    <property type="project" value="TreeGrafter"/>
</dbReference>
<keyword evidence="8" id="KW-0807">Transducer</keyword>
<evidence type="ECO:0000256" key="4">
    <source>
        <dbReference type="ARBA" id="ARBA00023040"/>
    </source>
</evidence>
<name>A0AAE0VXU3_9BIVA</name>
<keyword evidence="5" id="KW-0472">Membrane</keyword>
<comment type="subcellular location">
    <subcellularLocation>
        <location evidence="1">Membrane</location>
    </subcellularLocation>
</comment>
<protein>
    <recommendedName>
        <fullName evidence="9">Receptor ligand binding region domain-containing protein</fullName>
    </recommendedName>
</protein>
<evidence type="ECO:0000259" key="9">
    <source>
        <dbReference type="Pfam" id="PF01094"/>
    </source>
</evidence>
<dbReference type="SUPFAM" id="SSF53822">
    <property type="entry name" value="Periplasmic binding protein-like I"/>
    <property type="match status" value="1"/>
</dbReference>
<comment type="caution">
    <text evidence="10">The sequence shown here is derived from an EMBL/GenBank/DDBJ whole genome shotgun (WGS) entry which is preliminary data.</text>
</comment>
<reference evidence="10" key="2">
    <citation type="journal article" date="2021" name="Genome Biol. Evol.">
        <title>Developing a high-quality reference genome for a parasitic bivalve with doubly uniparental inheritance (Bivalvia: Unionida).</title>
        <authorList>
            <person name="Smith C.H."/>
        </authorList>
    </citation>
    <scope>NUCLEOTIDE SEQUENCE</scope>
    <source>
        <strain evidence="10">CHS0354</strain>
        <tissue evidence="10">Mantle</tissue>
    </source>
</reference>
<dbReference type="InterPro" id="IPR001828">
    <property type="entry name" value="ANF_lig-bd_rcpt"/>
</dbReference>
<evidence type="ECO:0000256" key="6">
    <source>
        <dbReference type="ARBA" id="ARBA00023170"/>
    </source>
</evidence>
<dbReference type="AlphaFoldDB" id="A0AAE0VXU3"/>
<dbReference type="Gene3D" id="3.40.50.2300">
    <property type="match status" value="2"/>
</dbReference>
<evidence type="ECO:0000313" key="10">
    <source>
        <dbReference type="EMBL" id="KAK3594106.1"/>
    </source>
</evidence>
<dbReference type="InterPro" id="IPR028082">
    <property type="entry name" value="Peripla_BP_I"/>
</dbReference>
<dbReference type="GO" id="GO:0038039">
    <property type="term" value="C:G protein-coupled receptor heterodimeric complex"/>
    <property type="evidence" value="ECO:0007669"/>
    <property type="project" value="TreeGrafter"/>
</dbReference>
<dbReference type="Proteomes" id="UP001195483">
    <property type="component" value="Unassembled WGS sequence"/>
</dbReference>
<dbReference type="EMBL" id="JAEAOA010002342">
    <property type="protein sequence ID" value="KAK3594106.1"/>
    <property type="molecule type" value="Genomic_DNA"/>
</dbReference>
<keyword evidence="7" id="KW-0325">Glycoprotein</keyword>
<evidence type="ECO:0000256" key="7">
    <source>
        <dbReference type="ARBA" id="ARBA00023180"/>
    </source>
</evidence>
<evidence type="ECO:0000256" key="5">
    <source>
        <dbReference type="ARBA" id="ARBA00023136"/>
    </source>
</evidence>
<evidence type="ECO:0000256" key="2">
    <source>
        <dbReference type="ARBA" id="ARBA00022692"/>
    </source>
</evidence>
<sequence>MTLQQMSYADTDPTLSDRKKYNNFYRTVPSDNDFNLARIALLKHFNWTRVGTIFQSALKGPARYGHAHNHLVSLLEMADIAVVKVTGFVNEPESAVTELKILSCRLHVRHIIIPANTQEGKYVKRFNVKQHGLKPDCKNALLEPLDVEARLKKHITRNI</sequence>
<keyword evidence="11" id="KW-1185">Reference proteome</keyword>
<reference evidence="10" key="1">
    <citation type="journal article" date="2021" name="Genome Biol. Evol.">
        <title>A High-Quality Reference Genome for a Parasitic Bivalve with Doubly Uniparental Inheritance (Bivalvia: Unionida).</title>
        <authorList>
            <person name="Smith C.H."/>
        </authorList>
    </citation>
    <scope>NUCLEOTIDE SEQUENCE</scope>
    <source>
        <strain evidence="10">CHS0354</strain>
    </source>
</reference>
<dbReference type="PANTHER" id="PTHR10519:SF74">
    <property type="entry name" value="GAMMA-AMINOBUTYRIC ACID TYPE B RECEPTOR SUBUNIT 2"/>
    <property type="match status" value="1"/>
</dbReference>
<dbReference type="Pfam" id="PF01094">
    <property type="entry name" value="ANF_receptor"/>
    <property type="match status" value="1"/>
</dbReference>
<feature type="domain" description="Receptor ligand binding region" evidence="9">
    <location>
        <begin position="5"/>
        <end position="121"/>
    </location>
</feature>
<keyword evidence="2" id="KW-0812">Transmembrane</keyword>
<organism evidence="10 11">
    <name type="scientific">Potamilus streckersoni</name>
    <dbReference type="NCBI Taxonomy" id="2493646"/>
    <lineage>
        <taxon>Eukaryota</taxon>
        <taxon>Metazoa</taxon>
        <taxon>Spiralia</taxon>
        <taxon>Lophotrochozoa</taxon>
        <taxon>Mollusca</taxon>
        <taxon>Bivalvia</taxon>
        <taxon>Autobranchia</taxon>
        <taxon>Heteroconchia</taxon>
        <taxon>Palaeoheterodonta</taxon>
        <taxon>Unionida</taxon>
        <taxon>Unionoidea</taxon>
        <taxon>Unionidae</taxon>
        <taxon>Ambleminae</taxon>
        <taxon>Lampsilini</taxon>
        <taxon>Potamilus</taxon>
    </lineage>
</organism>
<proteinExistence type="predicted"/>
<evidence type="ECO:0000256" key="3">
    <source>
        <dbReference type="ARBA" id="ARBA00022989"/>
    </source>
</evidence>
<evidence type="ECO:0000256" key="8">
    <source>
        <dbReference type="ARBA" id="ARBA00023224"/>
    </source>
</evidence>
<accession>A0AAE0VXU3</accession>